<dbReference type="InterPro" id="IPR009075">
    <property type="entry name" value="AcylCo_DH/oxidase_C"/>
</dbReference>
<keyword evidence="3" id="KW-0285">Flavoprotein</keyword>
<dbReference type="InterPro" id="IPR037069">
    <property type="entry name" value="AcylCoA_DH/ox_N_sf"/>
</dbReference>
<evidence type="ECO:0000256" key="1">
    <source>
        <dbReference type="ARBA" id="ARBA00001974"/>
    </source>
</evidence>
<evidence type="ECO:0000256" key="2">
    <source>
        <dbReference type="ARBA" id="ARBA00009347"/>
    </source>
</evidence>
<sequence>MEIQLSDEQAMLQEMTRSFLAKESPLESVRALVDDAVGFDPALWRRGAELGWGAMVVPEQYGGAGSDEAVRDVAVIAEEFGRLLQPGPLVSNTVVAFAVSNFGTDDQRREVLPGLVSGEQTAAWCLAEGDRGWDPHRFVPSVEVRGSGYTLSGTKDFVLDAHAAQHLLVTALAPTGPIQFLLPARAPGITVVPLRGLDLTRRLCRVRFDAVEVAPGAVLGTDTGSAGEHWQRQFELALVMHCAETVGAVDRIFEITLEYANERFAFGRPIGSFQSIKHMFADMYGWLESAKAISCAATDAVQARRADVEEVVSIAKAYIGEYAPRLVQQCLQIHGGIGYTWEHDLHFYLRRAKSNEILYGSPEWHRDRICELAGLPAGDRQHRPGTPSDMPHGQTGDDVDG</sequence>
<dbReference type="Gene3D" id="1.20.140.10">
    <property type="entry name" value="Butyryl-CoA Dehydrogenase, subunit A, domain 3"/>
    <property type="match status" value="1"/>
</dbReference>
<protein>
    <submittedName>
        <fullName evidence="9">Acyl-CoA dehydrogenase</fullName>
    </submittedName>
</protein>
<evidence type="ECO:0000256" key="6">
    <source>
        <dbReference type="SAM" id="MobiDB-lite"/>
    </source>
</evidence>
<dbReference type="OrthoDB" id="8677713at2"/>
<dbReference type="HOGENOM" id="CLU_018204_5_2_11"/>
<dbReference type="CDD" id="cd00567">
    <property type="entry name" value="ACAD"/>
    <property type="match status" value="1"/>
</dbReference>
<keyword evidence="4" id="KW-0274">FAD</keyword>
<dbReference type="RefSeq" id="WP_025349830.1">
    <property type="nucleotide sequence ID" value="NZ_CP006850.1"/>
</dbReference>
<proteinExistence type="inferred from homology"/>
<dbReference type="Pfam" id="PF02771">
    <property type="entry name" value="Acyl-CoA_dh_N"/>
    <property type="match status" value="1"/>
</dbReference>
<reference evidence="9 10" key="1">
    <citation type="journal article" date="2014" name="Appl. Environ. Microbiol.">
        <title>Insights into the Microbial Degradation of Rubber and Gutta-Percha by Analysis of the Complete Genome of Nocardia nova SH22a.</title>
        <authorList>
            <person name="Luo Q."/>
            <person name="Hiessl S."/>
            <person name="Poehlein A."/>
            <person name="Daniel R."/>
            <person name="Steinbuchel A."/>
        </authorList>
    </citation>
    <scope>NUCLEOTIDE SEQUENCE [LARGE SCALE GENOMIC DNA]</scope>
    <source>
        <strain evidence="9">SH22a</strain>
    </source>
</reference>
<dbReference type="InterPro" id="IPR013786">
    <property type="entry name" value="AcylCoA_DH/ox_N"/>
</dbReference>
<keyword evidence="10" id="KW-1185">Reference proteome</keyword>
<dbReference type="Pfam" id="PF00441">
    <property type="entry name" value="Acyl-CoA_dh_1"/>
    <property type="match status" value="1"/>
</dbReference>
<dbReference type="InterPro" id="IPR036250">
    <property type="entry name" value="AcylCo_DH-like_C"/>
</dbReference>
<dbReference type="PANTHER" id="PTHR43884:SF20">
    <property type="entry name" value="ACYL-COA DEHYDROGENASE FADE28"/>
    <property type="match status" value="1"/>
</dbReference>
<organism evidence="9 10">
    <name type="scientific">Nocardia nova SH22a</name>
    <dbReference type="NCBI Taxonomy" id="1415166"/>
    <lineage>
        <taxon>Bacteria</taxon>
        <taxon>Bacillati</taxon>
        <taxon>Actinomycetota</taxon>
        <taxon>Actinomycetes</taxon>
        <taxon>Mycobacteriales</taxon>
        <taxon>Nocardiaceae</taxon>
        <taxon>Nocardia</taxon>
    </lineage>
</organism>
<dbReference type="PANTHER" id="PTHR43884">
    <property type="entry name" value="ACYL-COA DEHYDROGENASE"/>
    <property type="match status" value="1"/>
</dbReference>
<dbReference type="PATRIC" id="fig|1415166.3.peg.3696"/>
<gene>
    <name evidence="9" type="ORF">NONO_c36030</name>
</gene>
<dbReference type="GO" id="GO:0003995">
    <property type="term" value="F:acyl-CoA dehydrogenase activity"/>
    <property type="evidence" value="ECO:0007669"/>
    <property type="project" value="TreeGrafter"/>
</dbReference>
<feature type="domain" description="Acyl-CoA dehydrogenase/oxidase N-terminal" evidence="8">
    <location>
        <begin position="6"/>
        <end position="119"/>
    </location>
</feature>
<dbReference type="SUPFAM" id="SSF47203">
    <property type="entry name" value="Acyl-CoA dehydrogenase C-terminal domain-like"/>
    <property type="match status" value="1"/>
</dbReference>
<dbReference type="Gene3D" id="2.40.110.10">
    <property type="entry name" value="Butyryl-CoA Dehydrogenase, subunit A, domain 2"/>
    <property type="match status" value="1"/>
</dbReference>
<dbReference type="eggNOG" id="COG1960">
    <property type="taxonomic scope" value="Bacteria"/>
</dbReference>
<dbReference type="GO" id="GO:0050660">
    <property type="term" value="F:flavin adenine dinucleotide binding"/>
    <property type="evidence" value="ECO:0007669"/>
    <property type="project" value="InterPro"/>
</dbReference>
<dbReference type="Gene3D" id="1.10.540.10">
    <property type="entry name" value="Acyl-CoA dehydrogenase/oxidase, N-terminal domain"/>
    <property type="match status" value="1"/>
</dbReference>
<accession>W5TGE2</accession>
<evidence type="ECO:0000313" key="10">
    <source>
        <dbReference type="Proteomes" id="UP000019150"/>
    </source>
</evidence>
<evidence type="ECO:0000256" key="3">
    <source>
        <dbReference type="ARBA" id="ARBA00022630"/>
    </source>
</evidence>
<evidence type="ECO:0000256" key="5">
    <source>
        <dbReference type="ARBA" id="ARBA00023002"/>
    </source>
</evidence>
<evidence type="ECO:0000259" key="7">
    <source>
        <dbReference type="Pfam" id="PF00441"/>
    </source>
</evidence>
<comment type="cofactor">
    <cofactor evidence="1">
        <name>FAD</name>
        <dbReference type="ChEBI" id="CHEBI:57692"/>
    </cofactor>
</comment>
<name>W5TGE2_9NOCA</name>
<evidence type="ECO:0000259" key="8">
    <source>
        <dbReference type="Pfam" id="PF02771"/>
    </source>
</evidence>
<evidence type="ECO:0000313" key="9">
    <source>
        <dbReference type="EMBL" id="AHH18390.1"/>
    </source>
</evidence>
<dbReference type="InterPro" id="IPR009100">
    <property type="entry name" value="AcylCoA_DH/oxidase_NM_dom_sf"/>
</dbReference>
<comment type="similarity">
    <text evidence="2">Belongs to the acyl-CoA dehydrogenase family.</text>
</comment>
<dbReference type="STRING" id="1415166.NONO_c36030"/>
<feature type="domain" description="Acyl-CoA dehydrogenase/oxidase C-terminal" evidence="7">
    <location>
        <begin position="233"/>
        <end position="370"/>
    </location>
</feature>
<dbReference type="AlphaFoldDB" id="W5TGE2"/>
<dbReference type="EMBL" id="CP006850">
    <property type="protein sequence ID" value="AHH18390.1"/>
    <property type="molecule type" value="Genomic_DNA"/>
</dbReference>
<feature type="region of interest" description="Disordered" evidence="6">
    <location>
        <begin position="376"/>
        <end position="401"/>
    </location>
</feature>
<dbReference type="SUPFAM" id="SSF56645">
    <property type="entry name" value="Acyl-CoA dehydrogenase NM domain-like"/>
    <property type="match status" value="1"/>
</dbReference>
<dbReference type="KEGG" id="nno:NONO_c36030"/>
<evidence type="ECO:0000256" key="4">
    <source>
        <dbReference type="ARBA" id="ARBA00022827"/>
    </source>
</evidence>
<keyword evidence="5" id="KW-0560">Oxidoreductase</keyword>
<dbReference type="Proteomes" id="UP000019150">
    <property type="component" value="Chromosome"/>
</dbReference>
<dbReference type="InterPro" id="IPR046373">
    <property type="entry name" value="Acyl-CoA_Oxase/DH_mid-dom_sf"/>
</dbReference>